<sequence>MGLERLRDNSKESGVKELWARNVSEEVEKAWKKAREVLSKGKEEEINGQRA</sequence>
<dbReference type="AlphaFoldDB" id="A0A0F9KHE5"/>
<protein>
    <submittedName>
        <fullName evidence="1">Uncharacterized protein</fullName>
    </submittedName>
</protein>
<name>A0A0F9KHE5_9ZZZZ</name>
<reference evidence="1" key="1">
    <citation type="journal article" date="2015" name="Nature">
        <title>Complex archaea that bridge the gap between prokaryotes and eukaryotes.</title>
        <authorList>
            <person name="Spang A."/>
            <person name="Saw J.H."/>
            <person name="Jorgensen S.L."/>
            <person name="Zaremba-Niedzwiedzka K."/>
            <person name="Martijn J."/>
            <person name="Lind A.E."/>
            <person name="van Eijk R."/>
            <person name="Schleper C."/>
            <person name="Guy L."/>
            <person name="Ettema T.J."/>
        </authorList>
    </citation>
    <scope>NUCLEOTIDE SEQUENCE</scope>
</reference>
<organism evidence="1">
    <name type="scientific">marine sediment metagenome</name>
    <dbReference type="NCBI Taxonomy" id="412755"/>
    <lineage>
        <taxon>unclassified sequences</taxon>
        <taxon>metagenomes</taxon>
        <taxon>ecological metagenomes</taxon>
    </lineage>
</organism>
<gene>
    <name evidence="1" type="ORF">LCGC14_1328350</name>
</gene>
<accession>A0A0F9KHE5</accession>
<dbReference type="EMBL" id="LAZR01007999">
    <property type="protein sequence ID" value="KKM81574.1"/>
    <property type="molecule type" value="Genomic_DNA"/>
</dbReference>
<evidence type="ECO:0000313" key="1">
    <source>
        <dbReference type="EMBL" id="KKM81574.1"/>
    </source>
</evidence>
<proteinExistence type="predicted"/>
<comment type="caution">
    <text evidence="1">The sequence shown here is derived from an EMBL/GenBank/DDBJ whole genome shotgun (WGS) entry which is preliminary data.</text>
</comment>